<evidence type="ECO:0000256" key="1">
    <source>
        <dbReference type="ARBA" id="ARBA00009129"/>
    </source>
</evidence>
<sequence>MADDKRYEGKTENLKGKFKEGAGKVSGDEQLENEGKVDQKTGKIKDTIGKVKDTVKDVVSH</sequence>
<evidence type="ECO:0000313" key="5">
    <source>
        <dbReference type="Proteomes" id="UP001254608"/>
    </source>
</evidence>
<keyword evidence="5" id="KW-1185">Reference proteome</keyword>
<evidence type="ECO:0000256" key="2">
    <source>
        <dbReference type="SAM" id="MobiDB-lite"/>
    </source>
</evidence>
<comment type="caution">
    <text evidence="4">The sequence shown here is derived from an EMBL/GenBank/DDBJ whole genome shotgun (WGS) entry which is preliminary data.</text>
</comment>
<dbReference type="InterPro" id="IPR008462">
    <property type="entry name" value="CsbD"/>
</dbReference>
<name>A0ABU2WED4_9GAMM</name>
<comment type="similarity">
    <text evidence="1">Belongs to the UPF0337 (CsbD) family.</text>
</comment>
<evidence type="ECO:0000313" key="4">
    <source>
        <dbReference type="EMBL" id="MDT0495895.1"/>
    </source>
</evidence>
<gene>
    <name evidence="4" type="ORF">RM530_00750</name>
</gene>
<organism evidence="4 5">
    <name type="scientific">Banduia mediterranea</name>
    <dbReference type="NCBI Taxonomy" id="3075609"/>
    <lineage>
        <taxon>Bacteria</taxon>
        <taxon>Pseudomonadati</taxon>
        <taxon>Pseudomonadota</taxon>
        <taxon>Gammaproteobacteria</taxon>
        <taxon>Nevskiales</taxon>
        <taxon>Algiphilaceae</taxon>
        <taxon>Banduia</taxon>
    </lineage>
</organism>
<dbReference type="SUPFAM" id="SSF69047">
    <property type="entry name" value="Hypothetical protein YjbJ"/>
    <property type="match status" value="1"/>
</dbReference>
<feature type="domain" description="CsbD-like" evidence="3">
    <location>
        <begin position="6"/>
        <end position="57"/>
    </location>
</feature>
<proteinExistence type="inferred from homology"/>
<evidence type="ECO:0000259" key="3">
    <source>
        <dbReference type="Pfam" id="PF05532"/>
    </source>
</evidence>
<dbReference type="Gene3D" id="1.10.1470.10">
    <property type="entry name" value="YjbJ"/>
    <property type="match status" value="1"/>
</dbReference>
<dbReference type="Pfam" id="PF05532">
    <property type="entry name" value="CsbD"/>
    <property type="match status" value="1"/>
</dbReference>
<reference evidence="4 5" key="1">
    <citation type="submission" date="2023-09" db="EMBL/GenBank/DDBJ databases">
        <authorList>
            <person name="Rey-Velasco X."/>
        </authorList>
    </citation>
    <scope>NUCLEOTIDE SEQUENCE [LARGE SCALE GENOMIC DNA]</scope>
    <source>
        <strain evidence="4 5">W345</strain>
    </source>
</reference>
<feature type="compositionally biased region" description="Basic and acidic residues" evidence="2">
    <location>
        <begin position="1"/>
        <end position="22"/>
    </location>
</feature>
<dbReference type="InterPro" id="IPR036629">
    <property type="entry name" value="YjbJ_sf"/>
</dbReference>
<accession>A0ABU2WED4</accession>
<dbReference type="EMBL" id="JAVRIC010000001">
    <property type="protein sequence ID" value="MDT0495895.1"/>
    <property type="molecule type" value="Genomic_DNA"/>
</dbReference>
<dbReference type="Proteomes" id="UP001254608">
    <property type="component" value="Unassembled WGS sequence"/>
</dbReference>
<feature type="region of interest" description="Disordered" evidence="2">
    <location>
        <begin position="1"/>
        <end position="38"/>
    </location>
</feature>
<protein>
    <submittedName>
        <fullName evidence="4">CsbD family protein</fullName>
    </submittedName>
</protein>
<dbReference type="RefSeq" id="WP_311363287.1">
    <property type="nucleotide sequence ID" value="NZ_JAVRIC010000001.1"/>
</dbReference>